<comment type="caution">
    <text evidence="1">The sequence shown here is derived from an EMBL/GenBank/DDBJ whole genome shotgun (WGS) entry which is preliminary data.</text>
</comment>
<name>A0A0F8ZEM6_9ZZZZ</name>
<organism evidence="1">
    <name type="scientific">marine sediment metagenome</name>
    <dbReference type="NCBI Taxonomy" id="412755"/>
    <lineage>
        <taxon>unclassified sequences</taxon>
        <taxon>metagenomes</taxon>
        <taxon>ecological metagenomes</taxon>
    </lineage>
</organism>
<gene>
    <name evidence="1" type="ORF">LCGC14_3044100</name>
</gene>
<accession>A0A0F8ZEM6</accession>
<proteinExistence type="predicted"/>
<dbReference type="EMBL" id="LAZR01063965">
    <property type="protein sequence ID" value="KKK58471.1"/>
    <property type="molecule type" value="Genomic_DNA"/>
</dbReference>
<evidence type="ECO:0000313" key="1">
    <source>
        <dbReference type="EMBL" id="KKK58471.1"/>
    </source>
</evidence>
<dbReference type="AlphaFoldDB" id="A0A0F8ZEM6"/>
<feature type="non-terminal residue" evidence="1">
    <location>
        <position position="1"/>
    </location>
</feature>
<sequence>FEVVEVGASSCTLVQGQVRVKLHMKMK</sequence>
<reference evidence="1" key="1">
    <citation type="journal article" date="2015" name="Nature">
        <title>Complex archaea that bridge the gap between prokaryotes and eukaryotes.</title>
        <authorList>
            <person name="Spang A."/>
            <person name="Saw J.H."/>
            <person name="Jorgensen S.L."/>
            <person name="Zaremba-Niedzwiedzka K."/>
            <person name="Martijn J."/>
            <person name="Lind A.E."/>
            <person name="van Eijk R."/>
            <person name="Schleper C."/>
            <person name="Guy L."/>
            <person name="Ettema T.J."/>
        </authorList>
    </citation>
    <scope>NUCLEOTIDE SEQUENCE</scope>
</reference>
<protein>
    <submittedName>
        <fullName evidence="1">Uncharacterized protein</fullName>
    </submittedName>
</protein>